<evidence type="ECO:0000313" key="2">
    <source>
        <dbReference type="Proteomes" id="UP001597178"/>
    </source>
</evidence>
<comment type="caution">
    <text evidence="1">The sequence shown here is derived from an EMBL/GenBank/DDBJ whole genome shotgun (WGS) entry which is preliminary data.</text>
</comment>
<dbReference type="Proteomes" id="UP001597178">
    <property type="component" value="Unassembled WGS sequence"/>
</dbReference>
<protein>
    <submittedName>
        <fullName evidence="1">Uncharacterized protein</fullName>
    </submittedName>
</protein>
<dbReference type="EMBL" id="JBHTNH010000028">
    <property type="protein sequence ID" value="MFD1362693.1"/>
    <property type="molecule type" value="Genomic_DNA"/>
</dbReference>
<keyword evidence="2" id="KW-1185">Reference proteome</keyword>
<reference evidence="2" key="1">
    <citation type="journal article" date="2019" name="Int. J. Syst. Evol. Microbiol.">
        <title>The Global Catalogue of Microorganisms (GCM) 10K type strain sequencing project: providing services to taxonomists for standard genome sequencing and annotation.</title>
        <authorList>
            <consortium name="The Broad Institute Genomics Platform"/>
            <consortium name="The Broad Institute Genome Sequencing Center for Infectious Disease"/>
            <person name="Wu L."/>
            <person name="Ma J."/>
        </authorList>
    </citation>
    <scope>NUCLEOTIDE SEQUENCE [LARGE SCALE GENOMIC DNA]</scope>
    <source>
        <strain evidence="2">CCUG 54822</strain>
    </source>
</reference>
<accession>A0ABW3ZWZ2</accession>
<proteinExistence type="predicted"/>
<sequence>MEDKTTKELLRLIRNLQTKLSMTSLFGVDDEEIDELYERISQAERIILSRVSNS</sequence>
<gene>
    <name evidence="1" type="ORF">ACFQ4A_13620</name>
</gene>
<name>A0ABW3ZWZ2_9BACI</name>
<dbReference type="RefSeq" id="WP_382401495.1">
    <property type="nucleotide sequence ID" value="NZ_JBHTNH010000028.1"/>
</dbReference>
<evidence type="ECO:0000313" key="1">
    <source>
        <dbReference type="EMBL" id="MFD1362693.1"/>
    </source>
</evidence>
<organism evidence="1 2">
    <name type="scientific">Lentibacillus salinarum</name>
    <dbReference type="NCBI Taxonomy" id="446820"/>
    <lineage>
        <taxon>Bacteria</taxon>
        <taxon>Bacillati</taxon>
        <taxon>Bacillota</taxon>
        <taxon>Bacilli</taxon>
        <taxon>Bacillales</taxon>
        <taxon>Bacillaceae</taxon>
        <taxon>Lentibacillus</taxon>
    </lineage>
</organism>